<feature type="transmembrane region" description="Helical" evidence="1">
    <location>
        <begin position="7"/>
        <end position="30"/>
    </location>
</feature>
<protein>
    <submittedName>
        <fullName evidence="2">Uncharacterized protein</fullName>
    </submittedName>
</protein>
<sequence>MIHARNLFFLLQFLCEWLYLFNCWCELILVGNYSFFIF</sequence>
<keyword evidence="1" id="KW-0812">Transmembrane</keyword>
<evidence type="ECO:0000313" key="2">
    <source>
        <dbReference type="EMBL" id="SBW25081.1"/>
    </source>
</evidence>
<comment type="caution">
    <text evidence="2">The sequence shown here is derived from an EMBL/GenBank/DDBJ whole genome shotgun (WGS) entry which is preliminary data.</text>
</comment>
<dbReference type="Proteomes" id="UP000195338">
    <property type="component" value="Unassembled WGS sequence"/>
</dbReference>
<keyword evidence="1" id="KW-0472">Membrane</keyword>
<evidence type="ECO:0000256" key="1">
    <source>
        <dbReference type="SAM" id="Phobius"/>
    </source>
</evidence>
<proteinExistence type="predicted"/>
<evidence type="ECO:0000313" key="3">
    <source>
        <dbReference type="Proteomes" id="UP000195338"/>
    </source>
</evidence>
<dbReference type="EMBL" id="FLUX01000029">
    <property type="protein sequence ID" value="SBW25081.1"/>
    <property type="molecule type" value="Genomic_DNA"/>
</dbReference>
<reference evidence="2 3" key="1">
    <citation type="submission" date="2016-04" db="EMBL/GenBank/DDBJ databases">
        <authorList>
            <person name="Mornico D."/>
        </authorList>
    </citation>
    <scope>NUCLEOTIDE SEQUENCE [LARGE SCALE GENOMIC DNA]</scope>
    <source>
        <strain evidence="2 3">A121</strain>
    </source>
</reference>
<organism evidence="2 3">
    <name type="scientific">Citrobacter europaeus</name>
    <dbReference type="NCBI Taxonomy" id="1914243"/>
    <lineage>
        <taxon>Bacteria</taxon>
        <taxon>Pseudomonadati</taxon>
        <taxon>Pseudomonadota</taxon>
        <taxon>Gammaproteobacteria</taxon>
        <taxon>Enterobacterales</taxon>
        <taxon>Enterobacteriaceae</taxon>
        <taxon>Citrobacter</taxon>
    </lineage>
</organism>
<name>A0ABY0JNW5_9ENTR</name>
<accession>A0ABY0JNW5</accession>
<keyword evidence="1" id="KW-1133">Transmembrane helix</keyword>
<gene>
    <name evidence="2" type="ORF">BN4901_2208</name>
</gene>
<keyword evidence="3" id="KW-1185">Reference proteome</keyword>